<dbReference type="KEGG" id="laj:A0128_01930"/>
<dbReference type="AlphaFoldDB" id="A0A1D7USY8"/>
<keyword evidence="4 5" id="KW-0472">Membrane</keyword>
<evidence type="ECO:0000256" key="3">
    <source>
        <dbReference type="ARBA" id="ARBA00022989"/>
    </source>
</evidence>
<evidence type="ECO:0000313" key="8">
    <source>
        <dbReference type="Proteomes" id="UP000094197"/>
    </source>
</evidence>
<dbReference type="GO" id="GO:0030416">
    <property type="term" value="P:methylamine metabolic process"/>
    <property type="evidence" value="ECO:0007669"/>
    <property type="project" value="InterPro"/>
</dbReference>
<accession>A0A1D7USY8</accession>
<comment type="subcellular location">
    <subcellularLocation>
        <location evidence="1">Membrane</location>
        <topology evidence="1">Multi-pass membrane protein</topology>
    </subcellularLocation>
</comment>
<dbReference type="PANTHER" id="PTHR36974">
    <property type="entry name" value="MEMBRANE PROTEIN-RELATED"/>
    <property type="match status" value="1"/>
</dbReference>
<dbReference type="Pfam" id="PF07291">
    <property type="entry name" value="MauE"/>
    <property type="match status" value="1"/>
</dbReference>
<dbReference type="OrthoDB" id="3267646at2"/>
<evidence type="ECO:0000259" key="6">
    <source>
        <dbReference type="Pfam" id="PF07291"/>
    </source>
</evidence>
<keyword evidence="2 5" id="KW-0812">Transmembrane</keyword>
<evidence type="ECO:0000256" key="1">
    <source>
        <dbReference type="ARBA" id="ARBA00004141"/>
    </source>
</evidence>
<gene>
    <name evidence="7" type="ORF">A0128_01930</name>
</gene>
<evidence type="ECO:0000313" key="7">
    <source>
        <dbReference type="EMBL" id="AOP32737.1"/>
    </source>
</evidence>
<protein>
    <submittedName>
        <fullName evidence="7">DoxX-like family protein</fullName>
    </submittedName>
</protein>
<feature type="domain" description="Methylamine utilisation protein MauE" evidence="6">
    <location>
        <begin position="5"/>
        <end position="89"/>
    </location>
</feature>
<dbReference type="RefSeq" id="WP_069605986.1">
    <property type="nucleotide sequence ID" value="NZ_CP015217.1"/>
</dbReference>
<keyword evidence="8" id="KW-1185">Reference proteome</keyword>
<sequence>MPDTIVLSLYTMAVLYIIAGILHFVLPKFYLRIMPPYIPYPKFVVWISGLIEIGLGLLLLFPDTRSIGAWGVILLLIAVFPANLYHYQSRRKTDPPKWTLLLRLPLQLVLIYWAYTFV</sequence>
<feature type="transmembrane region" description="Helical" evidence="5">
    <location>
        <begin position="6"/>
        <end position="31"/>
    </location>
</feature>
<dbReference type="PANTHER" id="PTHR36974:SF1">
    <property type="entry name" value="DOXX FAMILY MEMBRANE PROTEIN"/>
    <property type="match status" value="1"/>
</dbReference>
<evidence type="ECO:0000256" key="4">
    <source>
        <dbReference type="ARBA" id="ARBA00023136"/>
    </source>
</evidence>
<evidence type="ECO:0000256" key="2">
    <source>
        <dbReference type="ARBA" id="ARBA00022692"/>
    </source>
</evidence>
<dbReference type="GO" id="GO:0016020">
    <property type="term" value="C:membrane"/>
    <property type="evidence" value="ECO:0007669"/>
    <property type="project" value="UniProtKB-SubCell"/>
</dbReference>
<dbReference type="InterPro" id="IPR009908">
    <property type="entry name" value="Methylamine_util_MauE"/>
</dbReference>
<evidence type="ECO:0000256" key="5">
    <source>
        <dbReference type="SAM" id="Phobius"/>
    </source>
</evidence>
<reference evidence="7 8" key="1">
    <citation type="submission" date="2016-04" db="EMBL/GenBank/DDBJ databases">
        <title>Complete genome seqeunce of Leptospira alstonii serovar Room22.</title>
        <authorList>
            <person name="Nally J.E."/>
            <person name="Bayles D.O."/>
            <person name="Hurley D."/>
            <person name="Fanning S."/>
            <person name="McMahon B.J."/>
            <person name="Arent Z."/>
        </authorList>
    </citation>
    <scope>NUCLEOTIDE SEQUENCE [LARGE SCALE GENOMIC DNA]</scope>
    <source>
        <strain evidence="7 8">GWTS #1</strain>
    </source>
</reference>
<proteinExistence type="predicted"/>
<dbReference type="EMBL" id="CP015217">
    <property type="protein sequence ID" value="AOP32737.1"/>
    <property type="molecule type" value="Genomic_DNA"/>
</dbReference>
<dbReference type="Proteomes" id="UP000094197">
    <property type="component" value="Chromosome 1"/>
</dbReference>
<feature type="transmembrane region" description="Helical" evidence="5">
    <location>
        <begin position="67"/>
        <end position="86"/>
    </location>
</feature>
<organism evidence="7 8">
    <name type="scientific">Leptospira tipperaryensis</name>
    <dbReference type="NCBI Taxonomy" id="2564040"/>
    <lineage>
        <taxon>Bacteria</taxon>
        <taxon>Pseudomonadati</taxon>
        <taxon>Spirochaetota</taxon>
        <taxon>Spirochaetia</taxon>
        <taxon>Leptospirales</taxon>
        <taxon>Leptospiraceae</taxon>
        <taxon>Leptospira</taxon>
    </lineage>
</organism>
<keyword evidence="3 5" id="KW-1133">Transmembrane helix</keyword>
<feature type="transmembrane region" description="Helical" evidence="5">
    <location>
        <begin position="43"/>
        <end position="61"/>
    </location>
</feature>
<name>A0A1D7USY8_9LEPT</name>
<feature type="transmembrane region" description="Helical" evidence="5">
    <location>
        <begin position="98"/>
        <end position="115"/>
    </location>
</feature>